<dbReference type="PRINTS" id="PR00032">
    <property type="entry name" value="HTHARAC"/>
</dbReference>
<evidence type="ECO:0000313" key="6">
    <source>
        <dbReference type="EMBL" id="MFB9752209.1"/>
    </source>
</evidence>
<evidence type="ECO:0000256" key="2">
    <source>
        <dbReference type="ARBA" id="ARBA00023125"/>
    </source>
</evidence>
<dbReference type="InterPro" id="IPR009057">
    <property type="entry name" value="Homeodomain-like_sf"/>
</dbReference>
<proteinExistence type="predicted"/>
<dbReference type="PANTHER" id="PTHR43280">
    <property type="entry name" value="ARAC-FAMILY TRANSCRIPTIONAL REGULATOR"/>
    <property type="match status" value="1"/>
</dbReference>
<reference evidence="6 7" key="1">
    <citation type="submission" date="2024-09" db="EMBL/GenBank/DDBJ databases">
        <authorList>
            <person name="Sun Q."/>
            <person name="Mori K."/>
        </authorList>
    </citation>
    <scope>NUCLEOTIDE SEQUENCE [LARGE SCALE GENOMIC DNA]</scope>
    <source>
        <strain evidence="6 7">JCM 12520</strain>
    </source>
</reference>
<evidence type="ECO:0000256" key="1">
    <source>
        <dbReference type="ARBA" id="ARBA00023015"/>
    </source>
</evidence>
<dbReference type="InterPro" id="IPR020449">
    <property type="entry name" value="Tscrpt_reg_AraC-type_HTH"/>
</dbReference>
<accession>A0ABV5VV80</accession>
<feature type="transmembrane region" description="Helical" evidence="4">
    <location>
        <begin position="299"/>
        <end position="321"/>
    </location>
</feature>
<dbReference type="PANTHER" id="PTHR43280:SF2">
    <property type="entry name" value="HTH-TYPE TRANSCRIPTIONAL REGULATOR EXSA"/>
    <property type="match status" value="1"/>
</dbReference>
<keyword evidence="2" id="KW-0238">DNA-binding</keyword>
<protein>
    <submittedName>
        <fullName evidence="6">Helix-turn-helix domain-containing protein</fullName>
    </submittedName>
</protein>
<dbReference type="PROSITE" id="PS01124">
    <property type="entry name" value="HTH_ARAC_FAMILY_2"/>
    <property type="match status" value="1"/>
</dbReference>
<organism evidence="6 7">
    <name type="scientific">Paenibacillus hodogayensis</name>
    <dbReference type="NCBI Taxonomy" id="279208"/>
    <lineage>
        <taxon>Bacteria</taxon>
        <taxon>Bacillati</taxon>
        <taxon>Bacillota</taxon>
        <taxon>Bacilli</taxon>
        <taxon>Bacillales</taxon>
        <taxon>Paenibacillaceae</taxon>
        <taxon>Paenibacillus</taxon>
    </lineage>
</organism>
<dbReference type="InterPro" id="IPR018062">
    <property type="entry name" value="HTH_AraC-typ_CS"/>
</dbReference>
<dbReference type="Gene3D" id="1.10.10.60">
    <property type="entry name" value="Homeodomain-like"/>
    <property type="match status" value="2"/>
</dbReference>
<evidence type="ECO:0000259" key="5">
    <source>
        <dbReference type="PROSITE" id="PS01124"/>
    </source>
</evidence>
<gene>
    <name evidence="6" type="ORF">ACFFNY_11640</name>
</gene>
<dbReference type="Proteomes" id="UP001589619">
    <property type="component" value="Unassembled WGS sequence"/>
</dbReference>
<keyword evidence="4" id="KW-0472">Membrane</keyword>
<dbReference type="RefSeq" id="WP_344911046.1">
    <property type="nucleotide sequence ID" value="NZ_BAAAYO010000010.1"/>
</dbReference>
<dbReference type="InterPro" id="IPR018060">
    <property type="entry name" value="HTH_AraC"/>
</dbReference>
<keyword evidence="4" id="KW-1133">Transmembrane helix</keyword>
<keyword evidence="4" id="KW-0812">Transmembrane</keyword>
<dbReference type="SUPFAM" id="SSF46689">
    <property type="entry name" value="Homeodomain-like"/>
    <property type="match status" value="1"/>
</dbReference>
<dbReference type="Pfam" id="PF12833">
    <property type="entry name" value="HTH_18"/>
    <property type="match status" value="1"/>
</dbReference>
<feature type="domain" description="HTH araC/xylS-type" evidence="5">
    <location>
        <begin position="654"/>
        <end position="752"/>
    </location>
</feature>
<keyword evidence="3" id="KW-0804">Transcription</keyword>
<evidence type="ECO:0000256" key="3">
    <source>
        <dbReference type="ARBA" id="ARBA00023163"/>
    </source>
</evidence>
<dbReference type="EMBL" id="JBHMAG010000009">
    <property type="protein sequence ID" value="MFB9752209.1"/>
    <property type="molecule type" value="Genomic_DNA"/>
</dbReference>
<comment type="caution">
    <text evidence="6">The sequence shown here is derived from an EMBL/GenBank/DDBJ whole genome shotgun (WGS) entry which is preliminary data.</text>
</comment>
<evidence type="ECO:0000256" key="4">
    <source>
        <dbReference type="SAM" id="Phobius"/>
    </source>
</evidence>
<keyword evidence="1" id="KW-0805">Transcription regulation</keyword>
<sequence>MTPFWNVRRNSFFTKLLLAFLIVGTVPFLFHMFAFRFFIGNIRAEIVKNTDLRMNYTVSNYEDHFRKLEEAVAPLLNNPNVGTVVANSADKFVYFSAVNKLRDELALLSSSANHLYVQNVFVSFQNQPFVIDKTGLVSVQNMFTRDYVHPMYEERFWTDPFTGPDRYRIYPAVHFKKEQLDGSIAETGLYIPVLFKHKINHSFYIGAFLDAEAVFRSYSLSGNDLFQIIDRDGTLLYSSNPNELTGVAAHIPVSRSGAGSFFSDNGNYVFEHAGQASGLTYLNIVPNENIAGQISRLNIVLYSLLVLSVLSSIILSIILSFKFKQPIQKLVHSLQRMNPNFQLRSKIAEFKLIGDRLQHMIVSTDSIREDLQRKTKMLEKYGYLDLVKRINVNHKDVHSLVDTSRPFFFVLIQIERTRRFRELDIDEQGLTTYIVEFINLTMQQQFPGSVTAQSDKDILFSIVFAKPEDSVKWHELLDRMKPVFDRDSGFYYLTVAANPTLRGASEFTAAYEDGMELLHQRRLNGETQIITQSSPGLHDIHFSPAEEREFDSHLQTGSSAGAIELIRRIIARVERNGGTAWAYRQLAQVIVSKLLMALAAQKIDAGEWKGERPLYEQAKQIATAEEYIECVQSWIIRAAELIAAKSSEKDPILDYVRSYVEKHYGEDIQQETVAGKLNISSGYMCSYIKSRCGETFTDLLNEVRVSKAKQFLEGTDCKIHEVASRVGYQNANSFTRMFRKLTGLTPLEYRREKRMAEG</sequence>
<dbReference type="SMART" id="SM00342">
    <property type="entry name" value="HTH_ARAC"/>
    <property type="match status" value="1"/>
</dbReference>
<evidence type="ECO:0000313" key="7">
    <source>
        <dbReference type="Proteomes" id="UP001589619"/>
    </source>
</evidence>
<dbReference type="PROSITE" id="PS00041">
    <property type="entry name" value="HTH_ARAC_FAMILY_1"/>
    <property type="match status" value="1"/>
</dbReference>
<keyword evidence="7" id="KW-1185">Reference proteome</keyword>
<name>A0ABV5VV80_9BACL</name>